<sequence>MTFRRTSLLNFVFLWLSITSKMLLYFVSAWVRMRAMLQARAPGFQRPCQARALVQCKHCSGPHARARSIGCVWARAETKYSSS</sequence>
<keyword evidence="1" id="KW-0812">Transmembrane</keyword>
<dbReference type="EMBL" id="GIFC01002780">
    <property type="protein sequence ID" value="MXU84863.1"/>
    <property type="molecule type" value="Transcribed_RNA"/>
</dbReference>
<evidence type="ECO:0000313" key="2">
    <source>
        <dbReference type="EMBL" id="MXU84863.1"/>
    </source>
</evidence>
<name>A0A6B0UEI2_IXORI</name>
<evidence type="ECO:0000256" key="1">
    <source>
        <dbReference type="SAM" id="Phobius"/>
    </source>
</evidence>
<feature type="transmembrane region" description="Helical" evidence="1">
    <location>
        <begin position="12"/>
        <end position="31"/>
    </location>
</feature>
<reference evidence="2" key="1">
    <citation type="submission" date="2019-12" db="EMBL/GenBank/DDBJ databases">
        <title>An insight into the sialome of adult female Ixodes ricinus ticks feeding for 6 days.</title>
        <authorList>
            <person name="Perner J."/>
            <person name="Ribeiro J.M.C."/>
        </authorList>
    </citation>
    <scope>NUCLEOTIDE SEQUENCE</scope>
    <source>
        <strain evidence="2">Semi-engorged</strain>
        <tissue evidence="2">Salivary glands</tissue>
    </source>
</reference>
<dbReference type="AlphaFoldDB" id="A0A6B0UEI2"/>
<accession>A0A6B0UEI2</accession>
<proteinExistence type="predicted"/>
<organism evidence="2">
    <name type="scientific">Ixodes ricinus</name>
    <name type="common">Common tick</name>
    <name type="synonym">Acarus ricinus</name>
    <dbReference type="NCBI Taxonomy" id="34613"/>
    <lineage>
        <taxon>Eukaryota</taxon>
        <taxon>Metazoa</taxon>
        <taxon>Ecdysozoa</taxon>
        <taxon>Arthropoda</taxon>
        <taxon>Chelicerata</taxon>
        <taxon>Arachnida</taxon>
        <taxon>Acari</taxon>
        <taxon>Parasitiformes</taxon>
        <taxon>Ixodida</taxon>
        <taxon>Ixodoidea</taxon>
        <taxon>Ixodidae</taxon>
        <taxon>Ixodinae</taxon>
        <taxon>Ixodes</taxon>
    </lineage>
</organism>
<protein>
    <submittedName>
        <fullName evidence="2">Putative secreted protein</fullName>
    </submittedName>
</protein>
<keyword evidence="1" id="KW-1133">Transmembrane helix</keyword>
<keyword evidence="1" id="KW-0472">Membrane</keyword>